<evidence type="ECO:0000313" key="3">
    <source>
        <dbReference type="EMBL" id="RZS97506.1"/>
    </source>
</evidence>
<accession>A0A4Q7PB35</accession>
<sequence>MKFTKQDYLDYIQGKLDSKKAASFSHWMESKEGERIFHQWVEEEWEEEVKNSEDPKQEDKAAIINPGSNGKNTIEWRLWAAIISIFIVASLLLYNGKEGHLPEEYKTEIKNTEVQKSAPKGKKTKIKLPDGSLVYLNSESSITYLTDFSDKRTIHLKGEAFFEVQSDPSKPFTVVTGPISTQALGTSFNINAYEEDLEIIVALASGKIKVSHELNGQEVFVDPGEAVDYNMGDSHITKDQVDIQKILNWKNGILHFEKIPFPQVIKTLERWYGVDFEVKNQKDLPLYKCSGTFQPNEYLSNVLAVLAHSVDFNYTIQGKKVILEFK</sequence>
<dbReference type="GO" id="GO:0016989">
    <property type="term" value="F:sigma factor antagonist activity"/>
    <property type="evidence" value="ECO:0007669"/>
    <property type="project" value="TreeGrafter"/>
</dbReference>
<evidence type="ECO:0000259" key="1">
    <source>
        <dbReference type="Pfam" id="PF04773"/>
    </source>
</evidence>
<dbReference type="AlphaFoldDB" id="A0A4Q7PB35"/>
<proteinExistence type="predicted"/>
<name>A0A4Q7PB35_9BACT</name>
<dbReference type="Pfam" id="PF04773">
    <property type="entry name" value="FecR"/>
    <property type="match status" value="1"/>
</dbReference>
<dbReference type="PIRSF" id="PIRSF018266">
    <property type="entry name" value="FecR"/>
    <property type="match status" value="1"/>
</dbReference>
<dbReference type="PANTHER" id="PTHR30273:SF2">
    <property type="entry name" value="PROTEIN FECR"/>
    <property type="match status" value="1"/>
</dbReference>
<dbReference type="InterPro" id="IPR006860">
    <property type="entry name" value="FecR"/>
</dbReference>
<feature type="domain" description="FecR protein" evidence="1">
    <location>
        <begin position="119"/>
        <end position="208"/>
    </location>
</feature>
<dbReference type="RefSeq" id="WP_130276378.1">
    <property type="nucleotide sequence ID" value="NZ_SGXG01000001.1"/>
</dbReference>
<reference evidence="3 4" key="1">
    <citation type="submission" date="2019-02" db="EMBL/GenBank/DDBJ databases">
        <title>Genomic Encyclopedia of Archaeal and Bacterial Type Strains, Phase II (KMG-II): from individual species to whole genera.</title>
        <authorList>
            <person name="Goeker M."/>
        </authorList>
    </citation>
    <scope>NUCLEOTIDE SEQUENCE [LARGE SCALE GENOMIC DNA]</scope>
    <source>
        <strain evidence="3 4">DSM 21411</strain>
    </source>
</reference>
<dbReference type="Proteomes" id="UP000292209">
    <property type="component" value="Unassembled WGS sequence"/>
</dbReference>
<gene>
    <name evidence="3" type="ORF">BC751_3117</name>
</gene>
<evidence type="ECO:0000259" key="2">
    <source>
        <dbReference type="Pfam" id="PF16344"/>
    </source>
</evidence>
<dbReference type="InterPro" id="IPR012373">
    <property type="entry name" value="Ferrdict_sens_TM"/>
</dbReference>
<protein>
    <submittedName>
        <fullName evidence="3">FecR family protein</fullName>
    </submittedName>
</protein>
<dbReference type="EMBL" id="SGXG01000001">
    <property type="protein sequence ID" value="RZS97506.1"/>
    <property type="molecule type" value="Genomic_DNA"/>
</dbReference>
<dbReference type="Pfam" id="PF16344">
    <property type="entry name" value="FecR_C"/>
    <property type="match status" value="1"/>
</dbReference>
<evidence type="ECO:0000313" key="4">
    <source>
        <dbReference type="Proteomes" id="UP000292209"/>
    </source>
</evidence>
<dbReference type="InterPro" id="IPR032508">
    <property type="entry name" value="FecR_C"/>
</dbReference>
<comment type="caution">
    <text evidence="3">The sequence shown here is derived from an EMBL/GenBank/DDBJ whole genome shotgun (WGS) entry which is preliminary data.</text>
</comment>
<dbReference type="PANTHER" id="PTHR30273">
    <property type="entry name" value="PERIPLASMIC SIGNAL SENSOR AND SIGMA FACTOR ACTIVATOR FECR-RELATED"/>
    <property type="match status" value="1"/>
</dbReference>
<dbReference type="Gene3D" id="3.55.50.30">
    <property type="match status" value="1"/>
</dbReference>
<dbReference type="OrthoDB" id="1099916at2"/>
<organism evidence="3 4">
    <name type="scientific">Cecembia calidifontis</name>
    <dbReference type="NCBI Taxonomy" id="1187080"/>
    <lineage>
        <taxon>Bacteria</taxon>
        <taxon>Pseudomonadati</taxon>
        <taxon>Bacteroidota</taxon>
        <taxon>Cytophagia</taxon>
        <taxon>Cytophagales</taxon>
        <taxon>Cyclobacteriaceae</taxon>
        <taxon>Cecembia</taxon>
    </lineage>
</organism>
<dbReference type="Gene3D" id="2.60.120.1440">
    <property type="match status" value="1"/>
</dbReference>
<keyword evidence="4" id="KW-1185">Reference proteome</keyword>
<feature type="domain" description="Protein FecR C-terminal" evidence="2">
    <location>
        <begin position="254"/>
        <end position="323"/>
    </location>
</feature>